<evidence type="ECO:0000256" key="1">
    <source>
        <dbReference type="SAM" id="Phobius"/>
    </source>
</evidence>
<feature type="transmembrane region" description="Helical" evidence="1">
    <location>
        <begin position="188"/>
        <end position="209"/>
    </location>
</feature>
<feature type="transmembrane region" description="Helical" evidence="1">
    <location>
        <begin position="105"/>
        <end position="131"/>
    </location>
</feature>
<name>A0A8S0VR66_CYCAE</name>
<feature type="transmembrane region" description="Helical" evidence="1">
    <location>
        <begin position="35"/>
        <end position="58"/>
    </location>
</feature>
<dbReference type="Proteomes" id="UP000467700">
    <property type="component" value="Unassembled WGS sequence"/>
</dbReference>
<organism evidence="2 3">
    <name type="scientific">Cyclocybe aegerita</name>
    <name type="common">Black poplar mushroom</name>
    <name type="synonym">Agrocybe aegerita</name>
    <dbReference type="NCBI Taxonomy" id="1973307"/>
    <lineage>
        <taxon>Eukaryota</taxon>
        <taxon>Fungi</taxon>
        <taxon>Dikarya</taxon>
        <taxon>Basidiomycota</taxon>
        <taxon>Agaricomycotina</taxon>
        <taxon>Agaricomycetes</taxon>
        <taxon>Agaricomycetidae</taxon>
        <taxon>Agaricales</taxon>
        <taxon>Agaricineae</taxon>
        <taxon>Bolbitiaceae</taxon>
        <taxon>Cyclocybe</taxon>
    </lineage>
</organism>
<feature type="transmembrane region" description="Helical" evidence="1">
    <location>
        <begin position="152"/>
        <end position="168"/>
    </location>
</feature>
<keyword evidence="3" id="KW-1185">Reference proteome</keyword>
<keyword evidence="1" id="KW-1133">Transmembrane helix</keyword>
<feature type="transmembrane region" description="Helical" evidence="1">
    <location>
        <begin position="65"/>
        <end position="85"/>
    </location>
</feature>
<evidence type="ECO:0000313" key="2">
    <source>
        <dbReference type="EMBL" id="CAA7262405.1"/>
    </source>
</evidence>
<feature type="transmembrane region" description="Helical" evidence="1">
    <location>
        <begin position="261"/>
        <end position="279"/>
    </location>
</feature>
<dbReference type="OrthoDB" id="2896404at2759"/>
<keyword evidence="1" id="KW-0812">Transmembrane</keyword>
<comment type="caution">
    <text evidence="2">The sequence shown here is derived from an EMBL/GenBank/DDBJ whole genome shotgun (WGS) entry which is preliminary data.</text>
</comment>
<dbReference type="EMBL" id="CACVBS010000036">
    <property type="protein sequence ID" value="CAA7262405.1"/>
    <property type="molecule type" value="Genomic_DNA"/>
</dbReference>
<sequence length="312" mass="34130">MGNLPSRGGVATATNGSILPREATTSHPDPNFSDIIAFDVIHLFGIVILGGTLLTAYFSSRIRRGSLWFMFNISWFLASFGYLLLLGQQTGPAPPFVLCLIQSMFVYATPVFYGFAALSFMLHVGFSLQTIKQVTDGDSTGVFINKTYDRKVLVEVLIVGLIHKSYVQRDPTGMYCHITRRLPNRTTATLGVAASIPMFILGVLIFRIVKNTWSVKMKRTRDHKVSLDIAIRAVIFALCPLIGLTVGLLQYVPGMKEHHGAGLNIALATLPALAGLIFGTQRDMIAVWACRRKKTESSVPFTGTSSQSSAKV</sequence>
<evidence type="ECO:0000313" key="3">
    <source>
        <dbReference type="Proteomes" id="UP000467700"/>
    </source>
</evidence>
<gene>
    <name evidence="2" type="ORF">AAE3_LOCUS4821</name>
</gene>
<proteinExistence type="predicted"/>
<dbReference type="AlphaFoldDB" id="A0A8S0VR66"/>
<protein>
    <submittedName>
        <fullName evidence="2">Uncharacterized protein</fullName>
    </submittedName>
</protein>
<reference evidence="2 3" key="1">
    <citation type="submission" date="2020-01" db="EMBL/GenBank/DDBJ databases">
        <authorList>
            <person name="Gupta K D."/>
        </authorList>
    </citation>
    <scope>NUCLEOTIDE SEQUENCE [LARGE SCALE GENOMIC DNA]</scope>
</reference>
<feature type="transmembrane region" description="Helical" evidence="1">
    <location>
        <begin position="229"/>
        <end position="249"/>
    </location>
</feature>
<keyword evidence="1" id="KW-0472">Membrane</keyword>
<accession>A0A8S0VR66</accession>